<evidence type="ECO:0000313" key="2">
    <source>
        <dbReference type="Ensembl" id="ENSNPEP00000017636.1"/>
    </source>
</evidence>
<dbReference type="Ensembl" id="ENSNPET00000018070.1">
    <property type="protein sequence ID" value="ENSNPEP00000017636.1"/>
    <property type="gene ID" value="ENSNPEG00000013026.1"/>
</dbReference>
<keyword evidence="1" id="KW-1133">Transmembrane helix</keyword>
<organism evidence="2 3">
    <name type="scientific">Nothoprocta perdicaria</name>
    <name type="common">Chilean tinamou</name>
    <name type="synonym">Crypturus perdicarius</name>
    <dbReference type="NCBI Taxonomy" id="30464"/>
    <lineage>
        <taxon>Eukaryota</taxon>
        <taxon>Metazoa</taxon>
        <taxon>Chordata</taxon>
        <taxon>Craniata</taxon>
        <taxon>Vertebrata</taxon>
        <taxon>Euteleostomi</taxon>
        <taxon>Archelosauria</taxon>
        <taxon>Archosauria</taxon>
        <taxon>Dinosauria</taxon>
        <taxon>Saurischia</taxon>
        <taxon>Theropoda</taxon>
        <taxon>Coelurosauria</taxon>
        <taxon>Aves</taxon>
        <taxon>Palaeognathae</taxon>
        <taxon>Tinamiformes</taxon>
        <taxon>Tinamidae</taxon>
        <taxon>Nothoprocta</taxon>
    </lineage>
</organism>
<keyword evidence="1" id="KW-0472">Membrane</keyword>
<dbReference type="AlphaFoldDB" id="A0A8C6ZV06"/>
<reference evidence="2" key="2">
    <citation type="submission" date="2025-09" db="UniProtKB">
        <authorList>
            <consortium name="Ensembl"/>
        </authorList>
    </citation>
    <scope>IDENTIFICATION</scope>
</reference>
<evidence type="ECO:0000313" key="3">
    <source>
        <dbReference type="Proteomes" id="UP000694420"/>
    </source>
</evidence>
<keyword evidence="3" id="KW-1185">Reference proteome</keyword>
<evidence type="ECO:0000256" key="1">
    <source>
        <dbReference type="SAM" id="Phobius"/>
    </source>
</evidence>
<protein>
    <submittedName>
        <fullName evidence="2">Rhomboid domain containing 1</fullName>
    </submittedName>
</protein>
<proteinExistence type="predicted"/>
<reference evidence="2" key="1">
    <citation type="submission" date="2025-08" db="UniProtKB">
        <authorList>
            <consortium name="Ensembl"/>
        </authorList>
    </citation>
    <scope>IDENTIFICATION</scope>
</reference>
<accession>A0A8C6ZV06</accession>
<dbReference type="Proteomes" id="UP000694420">
    <property type="component" value="Unplaced"/>
</dbReference>
<name>A0A8C6ZV06_NOTPE</name>
<feature type="transmembrane region" description="Helical" evidence="1">
    <location>
        <begin position="20"/>
        <end position="37"/>
    </location>
</feature>
<feature type="transmembrane region" description="Helical" evidence="1">
    <location>
        <begin position="49"/>
        <end position="68"/>
    </location>
</feature>
<gene>
    <name evidence="2" type="primary">RHBDD1</name>
</gene>
<keyword evidence="1" id="KW-0812">Transmembrane</keyword>
<sequence>MPGLSPTQEVSGIQQNLRTSFAGHLAGILVGLMYTVGPLKRIMKACAGIMSLGYFVNSSLFISILEYYDRPGYEYSTRRNYDVYTGGLTEEEQLERAVLNSLNERGRNHMAFYIFYYGFGRVTLLQNRQFCLTAVGIIRRSCVWAT</sequence>